<dbReference type="GO" id="GO:0022857">
    <property type="term" value="F:transmembrane transporter activity"/>
    <property type="evidence" value="ECO:0007669"/>
    <property type="project" value="UniProtKB-ARBA"/>
</dbReference>
<evidence type="ECO:0000256" key="2">
    <source>
        <dbReference type="ARBA" id="ARBA00022448"/>
    </source>
</evidence>
<evidence type="ECO:0000256" key="1">
    <source>
        <dbReference type="ARBA" id="ARBA00005417"/>
    </source>
</evidence>
<sequence>MEGNKETAVLKNLDFILSPGETVAILGKSGCGKSTLLNLIGGLEKPSSGSVLINGINISEINEESRTQLRAKTFGFVYQFHHLLNDFSALYNVCLPLLIKGDNKSSALAYSEELLTKVGLEHRINHKPSELSGGERQRVAVARAIVSNPECLLADEPTGNLDAECSGEILELILELNKNNTLSLLVVTHDHEIANKMDRIVTLENQKLSII</sequence>
<evidence type="ECO:0000313" key="6">
    <source>
        <dbReference type="EMBL" id="SUZ59568.1"/>
    </source>
</evidence>
<protein>
    <recommendedName>
        <fullName evidence="5">ABC transporter domain-containing protein</fullName>
    </recommendedName>
</protein>
<dbReference type="PROSITE" id="PS00211">
    <property type="entry name" value="ABC_TRANSPORTER_1"/>
    <property type="match status" value="1"/>
</dbReference>
<evidence type="ECO:0000256" key="3">
    <source>
        <dbReference type="ARBA" id="ARBA00022741"/>
    </source>
</evidence>
<dbReference type="InterPro" id="IPR017911">
    <property type="entry name" value="MacB-like_ATP-bd"/>
</dbReference>
<dbReference type="FunFam" id="3.40.50.300:FF:000032">
    <property type="entry name" value="Export ABC transporter ATP-binding protein"/>
    <property type="match status" value="1"/>
</dbReference>
<dbReference type="InterPro" id="IPR017871">
    <property type="entry name" value="ABC_transporter-like_CS"/>
</dbReference>
<keyword evidence="4" id="KW-0067">ATP-binding</keyword>
<feature type="domain" description="ABC transporter" evidence="5">
    <location>
        <begin position="1"/>
        <end position="211"/>
    </location>
</feature>
<accession>A0A381P087</accession>
<dbReference type="InterPro" id="IPR027417">
    <property type="entry name" value="P-loop_NTPase"/>
</dbReference>
<dbReference type="InterPro" id="IPR003593">
    <property type="entry name" value="AAA+_ATPase"/>
</dbReference>
<dbReference type="SUPFAM" id="SSF52540">
    <property type="entry name" value="P-loop containing nucleoside triphosphate hydrolases"/>
    <property type="match status" value="1"/>
</dbReference>
<dbReference type="PANTHER" id="PTHR42798">
    <property type="entry name" value="LIPOPROTEIN-RELEASING SYSTEM ATP-BINDING PROTEIN LOLD"/>
    <property type="match status" value="1"/>
</dbReference>
<comment type="similarity">
    <text evidence="1">Belongs to the ABC transporter superfamily.</text>
</comment>
<dbReference type="PROSITE" id="PS50893">
    <property type="entry name" value="ABC_TRANSPORTER_2"/>
    <property type="match status" value="1"/>
</dbReference>
<dbReference type="PANTHER" id="PTHR42798:SF2">
    <property type="entry name" value="ABC TRANSPORTER ATP-BINDING PROTEIN MG467-RELATED"/>
    <property type="match status" value="1"/>
</dbReference>
<dbReference type="GO" id="GO:0016887">
    <property type="term" value="F:ATP hydrolysis activity"/>
    <property type="evidence" value="ECO:0007669"/>
    <property type="project" value="InterPro"/>
</dbReference>
<dbReference type="AlphaFoldDB" id="A0A381P087"/>
<proteinExistence type="inferred from homology"/>
<dbReference type="GO" id="GO:0098796">
    <property type="term" value="C:membrane protein complex"/>
    <property type="evidence" value="ECO:0007669"/>
    <property type="project" value="UniProtKB-ARBA"/>
</dbReference>
<keyword evidence="3" id="KW-0547">Nucleotide-binding</keyword>
<dbReference type="CDD" id="cd03255">
    <property type="entry name" value="ABC_MJ0796_LolCDE_FtsE"/>
    <property type="match status" value="1"/>
</dbReference>
<dbReference type="EMBL" id="UINC01000686">
    <property type="protein sequence ID" value="SUZ59568.1"/>
    <property type="molecule type" value="Genomic_DNA"/>
</dbReference>
<evidence type="ECO:0000259" key="5">
    <source>
        <dbReference type="PROSITE" id="PS50893"/>
    </source>
</evidence>
<keyword evidence="2" id="KW-0813">Transport</keyword>
<dbReference type="Gene3D" id="3.40.50.300">
    <property type="entry name" value="P-loop containing nucleotide triphosphate hydrolases"/>
    <property type="match status" value="1"/>
</dbReference>
<organism evidence="6">
    <name type="scientific">marine metagenome</name>
    <dbReference type="NCBI Taxonomy" id="408172"/>
    <lineage>
        <taxon>unclassified sequences</taxon>
        <taxon>metagenomes</taxon>
        <taxon>ecological metagenomes</taxon>
    </lineage>
</organism>
<name>A0A381P087_9ZZZZ</name>
<dbReference type="InterPro" id="IPR003439">
    <property type="entry name" value="ABC_transporter-like_ATP-bd"/>
</dbReference>
<evidence type="ECO:0000256" key="4">
    <source>
        <dbReference type="ARBA" id="ARBA00022840"/>
    </source>
</evidence>
<dbReference type="Pfam" id="PF00005">
    <property type="entry name" value="ABC_tran"/>
    <property type="match status" value="1"/>
</dbReference>
<reference evidence="6" key="1">
    <citation type="submission" date="2018-05" db="EMBL/GenBank/DDBJ databases">
        <authorList>
            <person name="Lanie J.A."/>
            <person name="Ng W.-L."/>
            <person name="Kazmierczak K.M."/>
            <person name="Andrzejewski T.M."/>
            <person name="Davidsen T.M."/>
            <person name="Wayne K.J."/>
            <person name="Tettelin H."/>
            <person name="Glass J.I."/>
            <person name="Rusch D."/>
            <person name="Podicherti R."/>
            <person name="Tsui H.-C.T."/>
            <person name="Winkler M.E."/>
        </authorList>
    </citation>
    <scope>NUCLEOTIDE SEQUENCE</scope>
</reference>
<dbReference type="GO" id="GO:0005524">
    <property type="term" value="F:ATP binding"/>
    <property type="evidence" value="ECO:0007669"/>
    <property type="project" value="UniProtKB-KW"/>
</dbReference>
<gene>
    <name evidence="6" type="ORF">METZ01_LOCUS12422</name>
</gene>
<dbReference type="SMART" id="SM00382">
    <property type="entry name" value="AAA"/>
    <property type="match status" value="1"/>
</dbReference>